<evidence type="ECO:0000256" key="1">
    <source>
        <dbReference type="SAM" id="MobiDB-lite"/>
    </source>
</evidence>
<feature type="region of interest" description="Disordered" evidence="1">
    <location>
        <begin position="1"/>
        <end position="23"/>
    </location>
</feature>
<evidence type="ECO:0000313" key="2">
    <source>
        <dbReference type="EMBL" id="CAG8636098.1"/>
    </source>
</evidence>
<reference evidence="2" key="1">
    <citation type="submission" date="2021-06" db="EMBL/GenBank/DDBJ databases">
        <authorList>
            <person name="Kallberg Y."/>
            <person name="Tangrot J."/>
            <person name="Rosling A."/>
        </authorList>
    </citation>
    <scope>NUCLEOTIDE SEQUENCE</scope>
    <source>
        <strain evidence="2">AZ414A</strain>
    </source>
</reference>
<proteinExistence type="predicted"/>
<sequence length="70" mass="7615">PSNLSGDDQNLELSDNNSSEQSNLSCDIKAVDNDQNSCDITNSSDQNLKISARPPVKIVIGRKVQKKLSK</sequence>
<feature type="non-terminal residue" evidence="2">
    <location>
        <position position="1"/>
    </location>
</feature>
<gene>
    <name evidence="2" type="ORF">DEBURN_LOCUS10975</name>
</gene>
<organism evidence="2 3">
    <name type="scientific">Diversispora eburnea</name>
    <dbReference type="NCBI Taxonomy" id="1213867"/>
    <lineage>
        <taxon>Eukaryota</taxon>
        <taxon>Fungi</taxon>
        <taxon>Fungi incertae sedis</taxon>
        <taxon>Mucoromycota</taxon>
        <taxon>Glomeromycotina</taxon>
        <taxon>Glomeromycetes</taxon>
        <taxon>Diversisporales</taxon>
        <taxon>Diversisporaceae</taxon>
        <taxon>Diversispora</taxon>
    </lineage>
</organism>
<keyword evidence="3" id="KW-1185">Reference proteome</keyword>
<evidence type="ECO:0000313" key="3">
    <source>
        <dbReference type="Proteomes" id="UP000789706"/>
    </source>
</evidence>
<dbReference type="AlphaFoldDB" id="A0A9N9GYM8"/>
<dbReference type="Proteomes" id="UP000789706">
    <property type="component" value="Unassembled WGS sequence"/>
</dbReference>
<accession>A0A9N9GYM8</accession>
<name>A0A9N9GYM8_9GLOM</name>
<comment type="caution">
    <text evidence="2">The sequence shown here is derived from an EMBL/GenBank/DDBJ whole genome shotgun (WGS) entry which is preliminary data.</text>
</comment>
<protein>
    <submittedName>
        <fullName evidence="2">3705_t:CDS:1</fullName>
    </submittedName>
</protein>
<dbReference type="EMBL" id="CAJVPK010004363">
    <property type="protein sequence ID" value="CAG8636098.1"/>
    <property type="molecule type" value="Genomic_DNA"/>
</dbReference>